<dbReference type="GO" id="GO:0005886">
    <property type="term" value="C:plasma membrane"/>
    <property type="evidence" value="ECO:0007669"/>
    <property type="project" value="InterPro"/>
</dbReference>
<protein>
    <submittedName>
        <fullName evidence="8">Putative integral membrane protein</fullName>
    </submittedName>
</protein>
<evidence type="ECO:0000256" key="2">
    <source>
        <dbReference type="ARBA" id="ARBA00022692"/>
    </source>
</evidence>
<evidence type="ECO:0000313" key="8">
    <source>
        <dbReference type="EMBL" id="MBB3038605.1"/>
    </source>
</evidence>
<evidence type="ECO:0000256" key="3">
    <source>
        <dbReference type="ARBA" id="ARBA00022989"/>
    </source>
</evidence>
<keyword evidence="4 6" id="KW-0472">Membrane</keyword>
<evidence type="ECO:0000256" key="5">
    <source>
        <dbReference type="SAM" id="MobiDB-lite"/>
    </source>
</evidence>
<keyword evidence="2 6" id="KW-0812">Transmembrane</keyword>
<dbReference type="Pfam" id="PF06305">
    <property type="entry name" value="LapA_dom"/>
    <property type="match status" value="1"/>
</dbReference>
<dbReference type="Proteomes" id="UP000567922">
    <property type="component" value="Unassembled WGS sequence"/>
</dbReference>
<evidence type="ECO:0000256" key="4">
    <source>
        <dbReference type="ARBA" id="ARBA00023136"/>
    </source>
</evidence>
<sequence>MASKSGEPSKDHGTPQPDLDDTQSGYEGWSEPEEMADLPQSGSELPVSATSTPPHGKAHSTALPHTRAGAWWSALIIGALLLILLLVFILQNLASTTIFVLFWEWDMPLGVALLGAAILGILIAACIGGVRILQLRRTARKGLR</sequence>
<evidence type="ECO:0000259" key="7">
    <source>
        <dbReference type="Pfam" id="PF06305"/>
    </source>
</evidence>
<keyword evidence="9" id="KW-1185">Reference proteome</keyword>
<keyword evidence="1" id="KW-1003">Cell membrane</keyword>
<accession>A0A839RP88</accession>
<dbReference type="InterPro" id="IPR010445">
    <property type="entry name" value="LapA_dom"/>
</dbReference>
<organism evidence="8 9">
    <name type="scientific">Hoyosella altamirensis</name>
    <dbReference type="NCBI Taxonomy" id="616997"/>
    <lineage>
        <taxon>Bacteria</taxon>
        <taxon>Bacillati</taxon>
        <taxon>Actinomycetota</taxon>
        <taxon>Actinomycetes</taxon>
        <taxon>Mycobacteriales</taxon>
        <taxon>Hoyosellaceae</taxon>
        <taxon>Hoyosella</taxon>
    </lineage>
</organism>
<gene>
    <name evidence="8" type="ORF">FHU29_003074</name>
</gene>
<feature type="region of interest" description="Disordered" evidence="5">
    <location>
        <begin position="1"/>
        <end position="61"/>
    </location>
</feature>
<dbReference type="EMBL" id="JACHWS010000003">
    <property type="protein sequence ID" value="MBB3038605.1"/>
    <property type="molecule type" value="Genomic_DNA"/>
</dbReference>
<feature type="compositionally biased region" description="Polar residues" evidence="5">
    <location>
        <begin position="40"/>
        <end position="53"/>
    </location>
</feature>
<evidence type="ECO:0000313" key="9">
    <source>
        <dbReference type="Proteomes" id="UP000567922"/>
    </source>
</evidence>
<dbReference type="RefSeq" id="WP_064440520.1">
    <property type="nucleotide sequence ID" value="NZ_BDDI01000008.1"/>
</dbReference>
<evidence type="ECO:0000256" key="6">
    <source>
        <dbReference type="SAM" id="Phobius"/>
    </source>
</evidence>
<name>A0A839RP88_9ACTN</name>
<comment type="caution">
    <text evidence="8">The sequence shown here is derived from an EMBL/GenBank/DDBJ whole genome shotgun (WGS) entry which is preliminary data.</text>
</comment>
<keyword evidence="3 6" id="KW-1133">Transmembrane helix</keyword>
<proteinExistence type="predicted"/>
<feature type="transmembrane region" description="Helical" evidence="6">
    <location>
        <begin position="110"/>
        <end position="133"/>
    </location>
</feature>
<feature type="domain" description="Lipopolysaccharide assembly protein A" evidence="7">
    <location>
        <begin position="91"/>
        <end position="141"/>
    </location>
</feature>
<dbReference type="AlphaFoldDB" id="A0A839RP88"/>
<feature type="transmembrane region" description="Helical" evidence="6">
    <location>
        <begin position="70"/>
        <end position="90"/>
    </location>
</feature>
<evidence type="ECO:0000256" key="1">
    <source>
        <dbReference type="ARBA" id="ARBA00022475"/>
    </source>
</evidence>
<reference evidence="8 9" key="1">
    <citation type="submission" date="2020-08" db="EMBL/GenBank/DDBJ databases">
        <title>Sequencing the genomes of 1000 actinobacteria strains.</title>
        <authorList>
            <person name="Klenk H.-P."/>
        </authorList>
    </citation>
    <scope>NUCLEOTIDE SEQUENCE [LARGE SCALE GENOMIC DNA]</scope>
    <source>
        <strain evidence="8 9">DSM 45258</strain>
    </source>
</reference>